<evidence type="ECO:0000256" key="1">
    <source>
        <dbReference type="SAM" id="MobiDB-lite"/>
    </source>
</evidence>
<keyword evidence="4" id="KW-1185">Reference proteome</keyword>
<dbReference type="EMBL" id="KN831792">
    <property type="protein sequence ID" value="KIM38226.1"/>
    <property type="molecule type" value="Genomic_DNA"/>
</dbReference>
<dbReference type="Pfam" id="PF14040">
    <property type="entry name" value="DNase_NucA_NucB"/>
    <property type="match status" value="1"/>
</dbReference>
<sequence length="256" mass="26721">MELGIKQSNPESMNLLLWTTLSTILGGFIHIVACSPTISTNDSPTSSDEIDTTDIINQPDSTFANLTQQAAYNYEIDCNTCVPLSIASPAKLTIFIVQLPKFLGAKIFIPHEGKAGAWGIHVERTPASRGQSECAGYNRCSSGRASGPPPGGWAVNPNTNWSCDEQPKSSAHEGGAGSATRCMPAKENSAEGSNWGSFINGNTAATKNTRLADGTAVDVVLKNAKKTGYCASLTGGKTACGSAASPPGTNDGPRQR</sequence>
<gene>
    <name evidence="3" type="ORF">M413DRAFT_30349</name>
</gene>
<evidence type="ECO:0000313" key="3">
    <source>
        <dbReference type="EMBL" id="KIM38226.1"/>
    </source>
</evidence>
<reference evidence="3 4" key="1">
    <citation type="submission" date="2014-04" db="EMBL/GenBank/DDBJ databases">
        <authorList>
            <consortium name="DOE Joint Genome Institute"/>
            <person name="Kuo A."/>
            <person name="Gay G."/>
            <person name="Dore J."/>
            <person name="Kohler A."/>
            <person name="Nagy L.G."/>
            <person name="Floudas D."/>
            <person name="Copeland A."/>
            <person name="Barry K.W."/>
            <person name="Cichocki N."/>
            <person name="Veneault-Fourrey C."/>
            <person name="LaButti K."/>
            <person name="Lindquist E.A."/>
            <person name="Lipzen A."/>
            <person name="Lundell T."/>
            <person name="Morin E."/>
            <person name="Murat C."/>
            <person name="Sun H."/>
            <person name="Tunlid A."/>
            <person name="Henrissat B."/>
            <person name="Grigoriev I.V."/>
            <person name="Hibbett D.S."/>
            <person name="Martin F."/>
            <person name="Nordberg H.P."/>
            <person name="Cantor M.N."/>
            <person name="Hua S.X."/>
        </authorList>
    </citation>
    <scope>NUCLEOTIDE SEQUENCE [LARGE SCALE GENOMIC DNA]</scope>
    <source>
        <strain evidence="4">h7</strain>
    </source>
</reference>
<feature type="region of interest" description="Disordered" evidence="1">
    <location>
        <begin position="146"/>
        <end position="195"/>
    </location>
</feature>
<dbReference type="InterPro" id="IPR029476">
    <property type="entry name" value="DNase_NucA_NucB"/>
</dbReference>
<protein>
    <recommendedName>
        <fullName evidence="2">Deoxyribonuclease NucA/NucB domain-containing protein</fullName>
    </recommendedName>
</protein>
<evidence type="ECO:0000259" key="2">
    <source>
        <dbReference type="Pfam" id="PF14040"/>
    </source>
</evidence>
<feature type="domain" description="Deoxyribonuclease NucA/NucB" evidence="2">
    <location>
        <begin position="129"/>
        <end position="200"/>
    </location>
</feature>
<name>A0A0C3C3S2_HEBCY</name>
<feature type="region of interest" description="Disordered" evidence="1">
    <location>
        <begin position="236"/>
        <end position="256"/>
    </location>
</feature>
<dbReference type="Proteomes" id="UP000053424">
    <property type="component" value="Unassembled WGS sequence"/>
</dbReference>
<dbReference type="AlphaFoldDB" id="A0A0C3C3S2"/>
<organism evidence="3 4">
    <name type="scientific">Hebeloma cylindrosporum</name>
    <dbReference type="NCBI Taxonomy" id="76867"/>
    <lineage>
        <taxon>Eukaryota</taxon>
        <taxon>Fungi</taxon>
        <taxon>Dikarya</taxon>
        <taxon>Basidiomycota</taxon>
        <taxon>Agaricomycotina</taxon>
        <taxon>Agaricomycetes</taxon>
        <taxon>Agaricomycetidae</taxon>
        <taxon>Agaricales</taxon>
        <taxon>Agaricineae</taxon>
        <taxon>Hymenogastraceae</taxon>
        <taxon>Hebeloma</taxon>
    </lineage>
</organism>
<reference evidence="4" key="2">
    <citation type="submission" date="2015-01" db="EMBL/GenBank/DDBJ databases">
        <title>Evolutionary Origins and Diversification of the Mycorrhizal Mutualists.</title>
        <authorList>
            <consortium name="DOE Joint Genome Institute"/>
            <consortium name="Mycorrhizal Genomics Consortium"/>
            <person name="Kohler A."/>
            <person name="Kuo A."/>
            <person name="Nagy L.G."/>
            <person name="Floudas D."/>
            <person name="Copeland A."/>
            <person name="Barry K.W."/>
            <person name="Cichocki N."/>
            <person name="Veneault-Fourrey C."/>
            <person name="LaButti K."/>
            <person name="Lindquist E.A."/>
            <person name="Lipzen A."/>
            <person name="Lundell T."/>
            <person name="Morin E."/>
            <person name="Murat C."/>
            <person name="Riley R."/>
            <person name="Ohm R."/>
            <person name="Sun H."/>
            <person name="Tunlid A."/>
            <person name="Henrissat B."/>
            <person name="Grigoriev I.V."/>
            <person name="Hibbett D.S."/>
            <person name="Martin F."/>
        </authorList>
    </citation>
    <scope>NUCLEOTIDE SEQUENCE [LARGE SCALE GENOMIC DNA]</scope>
    <source>
        <strain evidence="4">h7</strain>
    </source>
</reference>
<proteinExistence type="predicted"/>
<evidence type="ECO:0000313" key="4">
    <source>
        <dbReference type="Proteomes" id="UP000053424"/>
    </source>
</evidence>
<dbReference type="OrthoDB" id="3043328at2759"/>
<accession>A0A0C3C3S2</accession>
<dbReference type="HOGENOM" id="CLU_1266964_0_0_1"/>